<evidence type="ECO:0000313" key="11">
    <source>
        <dbReference type="Proteomes" id="UP000249354"/>
    </source>
</evidence>
<feature type="transmembrane region" description="Helical" evidence="8">
    <location>
        <begin position="373"/>
        <end position="392"/>
    </location>
</feature>
<evidence type="ECO:0000256" key="2">
    <source>
        <dbReference type="ARBA" id="ARBA00022475"/>
    </source>
</evidence>
<dbReference type="Proteomes" id="UP000249354">
    <property type="component" value="Unassembled WGS sequence"/>
</dbReference>
<keyword evidence="2" id="KW-1003">Cell membrane</keyword>
<dbReference type="InterPro" id="IPR038731">
    <property type="entry name" value="RgtA/B/C-like"/>
</dbReference>
<accession>A0A2W4TU47</accession>
<reference evidence="11" key="1">
    <citation type="submission" date="2018-04" db="EMBL/GenBank/DDBJ databases">
        <authorList>
            <person name="Cornet L."/>
        </authorList>
    </citation>
    <scope>NUCLEOTIDE SEQUENCE [LARGE SCALE GENOMIC DNA]</scope>
</reference>
<dbReference type="AlphaFoldDB" id="A0A2W4TU47"/>
<feature type="transmembrane region" description="Helical" evidence="8">
    <location>
        <begin position="344"/>
        <end position="366"/>
    </location>
</feature>
<comment type="subcellular location">
    <subcellularLocation>
        <location evidence="1">Cell membrane</location>
        <topology evidence="1">Multi-pass membrane protein</topology>
    </subcellularLocation>
</comment>
<evidence type="ECO:0000256" key="6">
    <source>
        <dbReference type="ARBA" id="ARBA00022989"/>
    </source>
</evidence>
<proteinExistence type="predicted"/>
<evidence type="ECO:0000256" key="8">
    <source>
        <dbReference type="SAM" id="Phobius"/>
    </source>
</evidence>
<reference evidence="10 11" key="2">
    <citation type="submission" date="2018-06" db="EMBL/GenBank/DDBJ databases">
        <title>Metagenomic assembly of (sub)arctic Cyanobacteria and their associated microbiome from non-axenic cultures.</title>
        <authorList>
            <person name="Baurain D."/>
        </authorList>
    </citation>
    <scope>NUCLEOTIDE SEQUENCE [LARGE SCALE GENOMIC DNA]</scope>
    <source>
        <strain evidence="10">ULC129bin1</strain>
    </source>
</reference>
<dbReference type="EMBL" id="QBMC01000198">
    <property type="protein sequence ID" value="PZO11194.1"/>
    <property type="molecule type" value="Genomic_DNA"/>
</dbReference>
<evidence type="ECO:0000256" key="3">
    <source>
        <dbReference type="ARBA" id="ARBA00022676"/>
    </source>
</evidence>
<protein>
    <recommendedName>
        <fullName evidence="9">Glycosyltransferase RgtA/B/C/D-like domain-containing protein</fullName>
    </recommendedName>
</protein>
<feature type="transmembrane region" description="Helical" evidence="8">
    <location>
        <begin position="286"/>
        <end position="306"/>
    </location>
</feature>
<organism evidence="10 11">
    <name type="scientific">Leptolyngbya foveolarum</name>
    <dbReference type="NCBI Taxonomy" id="47253"/>
    <lineage>
        <taxon>Bacteria</taxon>
        <taxon>Bacillati</taxon>
        <taxon>Cyanobacteriota</taxon>
        <taxon>Cyanophyceae</taxon>
        <taxon>Leptolyngbyales</taxon>
        <taxon>Leptolyngbyaceae</taxon>
        <taxon>Leptolyngbya group</taxon>
        <taxon>Leptolyngbya</taxon>
    </lineage>
</organism>
<evidence type="ECO:0000313" key="10">
    <source>
        <dbReference type="EMBL" id="PZO11194.1"/>
    </source>
</evidence>
<dbReference type="GO" id="GO:0016763">
    <property type="term" value="F:pentosyltransferase activity"/>
    <property type="evidence" value="ECO:0007669"/>
    <property type="project" value="TreeGrafter"/>
</dbReference>
<sequence length="442" mass="49845">MFRSGNWLHPSLLNIWHYHKPPVTFWITSLGFQLFGVNAFGARFFLQISLIAQGALVYGIAHRLFRPSATENSSDRLRPLLATLIYLSLPLSILGARNLTTDSFLTTLVLATVYCMSAYYCQRQVWGIYGSALAIGIGFLTKGLAIFVVPFFFWFYLMLAHKENYRVPIYHLLEACVLCVGIGLSWYVYVSGEVSGLADYFIGKQVVARVTDDQAFDRAKPFWYYPLILVTTTLPWGFLYAANWLRFGRNQRQSKLQNTETRQLSIYWLLLPLVIFSLSSSKLMLYLLPIYPGIALVLACSLANFVPSTLKGITRIFFGFYELIGGLALFGVLIAQRLGADIVVSWPMIAIALFLLLIPPIVCLILRSPPLRISVMAFLCTMTITLYGSYFLQANELLLGGTRPLAQFIKTQGLQDQPVLVYNKLLPSLAFNLDRDIITLDD</sequence>
<evidence type="ECO:0000256" key="4">
    <source>
        <dbReference type="ARBA" id="ARBA00022679"/>
    </source>
</evidence>
<feature type="transmembrane region" description="Helical" evidence="8">
    <location>
        <begin position="77"/>
        <end position="96"/>
    </location>
</feature>
<feature type="transmembrane region" description="Helical" evidence="8">
    <location>
        <begin position="126"/>
        <end position="157"/>
    </location>
</feature>
<evidence type="ECO:0000256" key="7">
    <source>
        <dbReference type="ARBA" id="ARBA00023136"/>
    </source>
</evidence>
<dbReference type="GO" id="GO:0010041">
    <property type="term" value="P:response to iron(III) ion"/>
    <property type="evidence" value="ECO:0007669"/>
    <property type="project" value="TreeGrafter"/>
</dbReference>
<name>A0A2W4TU47_9CYAN</name>
<feature type="transmembrane region" description="Helical" evidence="8">
    <location>
        <begin position="23"/>
        <end position="41"/>
    </location>
</feature>
<feature type="transmembrane region" description="Helical" evidence="8">
    <location>
        <begin position="103"/>
        <end position="120"/>
    </location>
</feature>
<keyword evidence="7 8" id="KW-0472">Membrane</keyword>
<dbReference type="PANTHER" id="PTHR33908">
    <property type="entry name" value="MANNOSYLTRANSFERASE YKCB-RELATED"/>
    <property type="match status" value="1"/>
</dbReference>
<dbReference type="PANTHER" id="PTHR33908:SF3">
    <property type="entry name" value="UNDECAPRENYL PHOSPHATE-ALPHA-4-AMINO-4-DEOXY-L-ARABINOSE ARABINOSYL TRANSFERASE"/>
    <property type="match status" value="1"/>
</dbReference>
<dbReference type="InterPro" id="IPR050297">
    <property type="entry name" value="LipidA_mod_glycosyltrf_83"/>
</dbReference>
<dbReference type="Pfam" id="PF13231">
    <property type="entry name" value="PMT_2"/>
    <property type="match status" value="1"/>
</dbReference>
<comment type="caution">
    <text evidence="10">The sequence shown here is derived from an EMBL/GenBank/DDBJ whole genome shotgun (WGS) entry which is preliminary data.</text>
</comment>
<feature type="transmembrane region" description="Helical" evidence="8">
    <location>
        <begin position="264"/>
        <end position="280"/>
    </location>
</feature>
<feature type="transmembrane region" description="Helical" evidence="8">
    <location>
        <begin position="222"/>
        <end position="243"/>
    </location>
</feature>
<keyword evidence="3" id="KW-0328">Glycosyltransferase</keyword>
<feature type="domain" description="Glycosyltransferase RgtA/B/C/D-like" evidence="9">
    <location>
        <begin position="19"/>
        <end position="180"/>
    </location>
</feature>
<evidence type="ECO:0000256" key="1">
    <source>
        <dbReference type="ARBA" id="ARBA00004651"/>
    </source>
</evidence>
<keyword evidence="4" id="KW-0808">Transferase</keyword>
<dbReference type="GO" id="GO:0009103">
    <property type="term" value="P:lipopolysaccharide biosynthetic process"/>
    <property type="evidence" value="ECO:0007669"/>
    <property type="project" value="TreeGrafter"/>
</dbReference>
<feature type="transmembrane region" description="Helical" evidence="8">
    <location>
        <begin position="48"/>
        <end position="65"/>
    </location>
</feature>
<gene>
    <name evidence="10" type="ORF">DCF25_19870</name>
</gene>
<keyword evidence="6 8" id="KW-1133">Transmembrane helix</keyword>
<feature type="transmembrane region" description="Helical" evidence="8">
    <location>
        <begin position="318"/>
        <end position="338"/>
    </location>
</feature>
<keyword evidence="5 8" id="KW-0812">Transmembrane</keyword>
<dbReference type="GO" id="GO:0005886">
    <property type="term" value="C:plasma membrane"/>
    <property type="evidence" value="ECO:0007669"/>
    <property type="project" value="UniProtKB-SubCell"/>
</dbReference>
<evidence type="ECO:0000256" key="5">
    <source>
        <dbReference type="ARBA" id="ARBA00022692"/>
    </source>
</evidence>
<evidence type="ECO:0000259" key="9">
    <source>
        <dbReference type="Pfam" id="PF13231"/>
    </source>
</evidence>
<feature type="transmembrane region" description="Helical" evidence="8">
    <location>
        <begin position="169"/>
        <end position="189"/>
    </location>
</feature>